<evidence type="ECO:0000256" key="1">
    <source>
        <dbReference type="SAM" id="Coils"/>
    </source>
</evidence>
<gene>
    <name evidence="3" type="ORF">CPA56_05335</name>
</gene>
<keyword evidence="2" id="KW-1133">Transmembrane helix</keyword>
<sequence>MAPEQVQTLFRRRLSDICARFEDWQVPVTVSGTIGDVPADRWRRREGTPLLDRKTGTAILLDVSPSLLEGDGFHAGEPVRVLGLLKAHMHQGQVVPRFEVLSITRDEEETLTRQRDALVQTLRDVPPQRRSFPAGEGVHMLLLGVGVGVERLRSLQQALGGVWSERNVTVRALQGAVDGTAIQLLHGAEQEIVFLVVAEERLTELEAPAFMKGLLQCPAYRVLACDLTMEGQAVPDVEAETSTVLPHLVERFFSTAAEAASFLRQESIVVRQHQDEERAHQEELAALRASLTALAERPAGSPRGGMFLPLLAGLVLGGCMALVGLWMFHGL</sequence>
<keyword evidence="4" id="KW-1185">Reference proteome</keyword>
<name>A0ABR5ZSW8_9PROT</name>
<organism evidence="3 4">
    <name type="scientific">Bombella mellum</name>
    <dbReference type="NCBI Taxonomy" id="2039288"/>
    <lineage>
        <taxon>Bacteria</taxon>
        <taxon>Pseudomonadati</taxon>
        <taxon>Pseudomonadota</taxon>
        <taxon>Alphaproteobacteria</taxon>
        <taxon>Acetobacterales</taxon>
        <taxon>Acetobacteraceae</taxon>
        <taxon>Bombella</taxon>
    </lineage>
</organism>
<accession>A0ABR5ZSW8</accession>
<comment type="caution">
    <text evidence="3">The sequence shown here is derived from an EMBL/GenBank/DDBJ whole genome shotgun (WGS) entry which is preliminary data.</text>
</comment>
<proteinExistence type="predicted"/>
<keyword evidence="2" id="KW-0472">Membrane</keyword>
<reference evidence="3 4" key="1">
    <citation type="submission" date="2017-10" db="EMBL/GenBank/DDBJ databases">
        <authorList>
            <person name="Jakob F."/>
        </authorList>
    </citation>
    <scope>NUCLEOTIDE SEQUENCE [LARGE SCALE GENOMIC DNA]</scope>
    <source>
        <strain evidence="3 4">TMW 2.1889</strain>
    </source>
</reference>
<keyword evidence="2" id="KW-0812">Transmembrane</keyword>
<evidence type="ECO:0000313" key="4">
    <source>
        <dbReference type="Proteomes" id="UP000765338"/>
    </source>
</evidence>
<dbReference type="Proteomes" id="UP000765338">
    <property type="component" value="Unassembled WGS sequence"/>
</dbReference>
<dbReference type="EMBL" id="PDLY01000003">
    <property type="protein sequence ID" value="MBA5727402.1"/>
    <property type="molecule type" value="Genomic_DNA"/>
</dbReference>
<keyword evidence="1" id="KW-0175">Coiled coil</keyword>
<feature type="coiled-coil region" evidence="1">
    <location>
        <begin position="270"/>
        <end position="297"/>
    </location>
</feature>
<evidence type="ECO:0000256" key="2">
    <source>
        <dbReference type="SAM" id="Phobius"/>
    </source>
</evidence>
<evidence type="ECO:0000313" key="3">
    <source>
        <dbReference type="EMBL" id="MBA5727402.1"/>
    </source>
</evidence>
<feature type="transmembrane region" description="Helical" evidence="2">
    <location>
        <begin position="307"/>
        <end position="328"/>
    </location>
</feature>
<protein>
    <submittedName>
        <fullName evidence="3">Uncharacterized protein</fullName>
    </submittedName>
</protein>